<dbReference type="PANTHER" id="PTHR47829:SF1">
    <property type="entry name" value="HAD FAMILY PHOSPHATASE"/>
    <property type="match status" value="1"/>
</dbReference>
<feature type="domain" description="Aminoglycoside phosphotransferase" evidence="1">
    <location>
        <begin position="3"/>
        <end position="231"/>
    </location>
</feature>
<dbReference type="Gene3D" id="3.30.200.20">
    <property type="entry name" value="Phosphorylase Kinase, domain 1"/>
    <property type="match status" value="1"/>
</dbReference>
<dbReference type="InterPro" id="IPR041726">
    <property type="entry name" value="ACAD10_11_N"/>
</dbReference>
<accession>A0A418ZYD8</accession>
<name>A0A418ZYD8_9RHOB</name>
<dbReference type="Proteomes" id="UP000285530">
    <property type="component" value="Unassembled WGS sequence"/>
</dbReference>
<dbReference type="InterPro" id="IPR002575">
    <property type="entry name" value="Aminoglycoside_PTrfase"/>
</dbReference>
<protein>
    <submittedName>
        <fullName evidence="2">Phosphotransferase family protein</fullName>
    </submittedName>
</protein>
<dbReference type="InterPro" id="IPR052898">
    <property type="entry name" value="ACAD10-like"/>
</dbReference>
<keyword evidence="3" id="KW-1185">Reference proteome</keyword>
<reference evidence="2 3" key="1">
    <citation type="submission" date="2018-09" db="EMBL/GenBank/DDBJ databases">
        <title>Paracoccus onubensis nov. sp. a moderate halophilic bacterium isolated from Gruta de las Maravillas (Aracena, Spain).</title>
        <authorList>
            <person name="Jurado V."/>
            <person name="Gutierrez-Patricio S."/>
            <person name="Gonzalez-Pimentel J.L."/>
            <person name="Laiz L."/>
            <person name="Saiz-Jimenez C."/>
        </authorList>
    </citation>
    <scope>NUCLEOTIDE SEQUENCE [LARGE SCALE GENOMIC DNA]</scope>
    <source>
        <strain evidence="2 3">DSM 19484</strain>
    </source>
</reference>
<proteinExistence type="predicted"/>
<comment type="caution">
    <text evidence="2">The sequence shown here is derived from an EMBL/GenBank/DDBJ whole genome shotgun (WGS) entry which is preliminary data.</text>
</comment>
<dbReference type="InterPro" id="IPR011009">
    <property type="entry name" value="Kinase-like_dom_sf"/>
</dbReference>
<keyword evidence="2" id="KW-0808">Transferase</keyword>
<dbReference type="Gene3D" id="3.90.1200.10">
    <property type="match status" value="1"/>
</dbReference>
<dbReference type="EMBL" id="QZEV01000022">
    <property type="protein sequence ID" value="RJL05528.1"/>
    <property type="molecule type" value="Genomic_DNA"/>
</dbReference>
<evidence type="ECO:0000259" key="1">
    <source>
        <dbReference type="Pfam" id="PF01636"/>
    </source>
</evidence>
<evidence type="ECO:0000313" key="3">
    <source>
        <dbReference type="Proteomes" id="UP000285530"/>
    </source>
</evidence>
<dbReference type="SUPFAM" id="SSF56112">
    <property type="entry name" value="Protein kinase-like (PK-like)"/>
    <property type="match status" value="1"/>
</dbReference>
<dbReference type="Pfam" id="PF01636">
    <property type="entry name" value="APH"/>
    <property type="match status" value="1"/>
</dbReference>
<organism evidence="2 3">
    <name type="scientific">Paracoccus aestuarii</name>
    <dbReference type="NCBI Taxonomy" id="453842"/>
    <lineage>
        <taxon>Bacteria</taxon>
        <taxon>Pseudomonadati</taxon>
        <taxon>Pseudomonadota</taxon>
        <taxon>Alphaproteobacteria</taxon>
        <taxon>Rhodobacterales</taxon>
        <taxon>Paracoccaceae</taxon>
        <taxon>Paracoccus</taxon>
    </lineage>
</organism>
<dbReference type="GO" id="GO:0016740">
    <property type="term" value="F:transferase activity"/>
    <property type="evidence" value="ECO:0007669"/>
    <property type="project" value="UniProtKB-KW"/>
</dbReference>
<dbReference type="PANTHER" id="PTHR47829">
    <property type="entry name" value="HYDROLASE, PUTATIVE (AFU_ORTHOLOGUE AFUA_1G12880)-RELATED"/>
    <property type="match status" value="1"/>
</dbReference>
<sequence>MNFLISAGGQLFVLRRPPEGPIPPGANDMAREFRILSHLHPVFPLVPRAHLFCSDPQVIGAPFQLMEYRPGLVVGAKITSDTISNWNRPEPIGQHLGGEVIRVLNSLHQVDVRACGLEDLGRPAGFLTRTLRGWSKRAALSWKDSPNTLLPALLDWLQTNLPPETDGATLIHNDFKLDNIILDPATLRPRTLIDWDMGTLGDPLYDLAVLLSYWPESGDPAVMHALRQMPTAGHGFASRAEAADLYVALSGRDLGNFVFFRVLATLRIAVVFQQLYQRNCLTENKDPRAAGFNQLALDLLAFGMQIARGRYF</sequence>
<dbReference type="AlphaFoldDB" id="A0A418ZYD8"/>
<dbReference type="CDD" id="cd05154">
    <property type="entry name" value="ACAD10_11_N-like"/>
    <property type="match status" value="1"/>
</dbReference>
<gene>
    <name evidence="2" type="ORF">D3P06_06755</name>
</gene>
<evidence type="ECO:0000313" key="2">
    <source>
        <dbReference type="EMBL" id="RJL05528.1"/>
    </source>
</evidence>